<sequence length="174" mass="19873" precursor="true">MIRTLFLLSAFLLTLSFYTSVLAGENVKYQNDVKELIARVNKIAIDCEPKFNEYARQAKLLENGQSSLNDFVKAAGELKSQYVTAVESVLKYQNHRPLPDLLGKYFNGVRREYAESLMFKVVGLDSQIKYVNSKDASYLQSYRHANAEAQAREKAFILWITMSCRDVGLEPPQF</sequence>
<gene>
    <name evidence="2" type="ORF">Desaf_0660</name>
</gene>
<evidence type="ECO:0008006" key="4">
    <source>
        <dbReference type="Google" id="ProtNLM"/>
    </source>
</evidence>
<dbReference type="HOGENOM" id="CLU_1537591_0_0_7"/>
<proteinExistence type="predicted"/>
<evidence type="ECO:0000313" key="3">
    <source>
        <dbReference type="Proteomes" id="UP000007844"/>
    </source>
</evidence>
<reference evidence="2 3" key="1">
    <citation type="journal article" date="2011" name="J. Bacteriol.">
        <title>Genome sequence of the mercury-methylating and pleomorphic Desulfovibrio africanus Strain Walvis Bay.</title>
        <authorList>
            <person name="Brown S.D."/>
            <person name="Wall J.D."/>
            <person name="Kucken A.M."/>
            <person name="Gilmour C.C."/>
            <person name="Podar M."/>
            <person name="Brandt C.C."/>
            <person name="Teshima H."/>
            <person name="Detter J.C."/>
            <person name="Han C.S."/>
            <person name="Land M.L."/>
            <person name="Lucas S."/>
            <person name="Han J."/>
            <person name="Pennacchio L."/>
            <person name="Nolan M."/>
            <person name="Pitluck S."/>
            <person name="Woyke T."/>
            <person name="Goodwin L."/>
            <person name="Palumbo A.V."/>
            <person name="Elias D.A."/>
        </authorList>
    </citation>
    <scope>NUCLEOTIDE SEQUENCE [LARGE SCALE GENOMIC DNA]</scope>
    <source>
        <strain evidence="2 3">Walvis Bay</strain>
    </source>
</reference>
<accession>F3YVY2</accession>
<dbReference type="Proteomes" id="UP000007844">
    <property type="component" value="Chromosome"/>
</dbReference>
<dbReference type="RefSeq" id="WP_014258848.1">
    <property type="nucleotide sequence ID" value="NC_016629.1"/>
</dbReference>
<feature type="chain" id="PRO_5003308729" description="LemA family protein" evidence="1">
    <location>
        <begin position="24"/>
        <end position="174"/>
    </location>
</feature>
<organism evidence="2 3">
    <name type="scientific">Desulfocurvibacter africanus subsp. africanus str. Walvis Bay</name>
    <dbReference type="NCBI Taxonomy" id="690850"/>
    <lineage>
        <taxon>Bacteria</taxon>
        <taxon>Pseudomonadati</taxon>
        <taxon>Thermodesulfobacteriota</taxon>
        <taxon>Desulfovibrionia</taxon>
        <taxon>Desulfovibrionales</taxon>
        <taxon>Desulfovibrionaceae</taxon>
        <taxon>Desulfocurvibacter</taxon>
    </lineage>
</organism>
<evidence type="ECO:0000313" key="2">
    <source>
        <dbReference type="EMBL" id="EGJ49012.1"/>
    </source>
</evidence>
<protein>
    <recommendedName>
        <fullName evidence="4">LemA family protein</fullName>
    </recommendedName>
</protein>
<dbReference type="KEGG" id="daf:Desaf_0660"/>
<name>F3YVY2_DESAF</name>
<evidence type="ECO:0000256" key="1">
    <source>
        <dbReference type="SAM" id="SignalP"/>
    </source>
</evidence>
<dbReference type="EMBL" id="CP003221">
    <property type="protein sequence ID" value="EGJ49012.1"/>
    <property type="molecule type" value="Genomic_DNA"/>
</dbReference>
<dbReference type="AlphaFoldDB" id="F3YVY2"/>
<keyword evidence="3" id="KW-1185">Reference proteome</keyword>
<feature type="signal peptide" evidence="1">
    <location>
        <begin position="1"/>
        <end position="23"/>
    </location>
</feature>
<keyword evidence="1" id="KW-0732">Signal</keyword>